<dbReference type="EMBL" id="BPQB01000090">
    <property type="protein sequence ID" value="GJE98576.1"/>
    <property type="molecule type" value="Genomic_DNA"/>
</dbReference>
<evidence type="ECO:0000313" key="2">
    <source>
        <dbReference type="Proteomes" id="UP000703269"/>
    </source>
</evidence>
<organism evidence="1 2">
    <name type="scientific">Phanerochaete sordida</name>
    <dbReference type="NCBI Taxonomy" id="48140"/>
    <lineage>
        <taxon>Eukaryota</taxon>
        <taxon>Fungi</taxon>
        <taxon>Dikarya</taxon>
        <taxon>Basidiomycota</taxon>
        <taxon>Agaricomycotina</taxon>
        <taxon>Agaricomycetes</taxon>
        <taxon>Polyporales</taxon>
        <taxon>Phanerochaetaceae</taxon>
        <taxon>Phanerochaete</taxon>
    </lineage>
</organism>
<sequence>MEGYVRASTYRSDICQCARRAPSSTLPYNGALPPQDIVETHLSVPANEAARARGMSYYDARAAVFSEGGGCWVVWLYRG</sequence>
<keyword evidence="2" id="KW-1185">Reference proteome</keyword>
<reference evidence="1 2" key="1">
    <citation type="submission" date="2021-08" db="EMBL/GenBank/DDBJ databases">
        <title>Draft Genome Sequence of Phanerochaete sordida strain YK-624.</title>
        <authorList>
            <person name="Mori T."/>
            <person name="Dohra H."/>
            <person name="Suzuki T."/>
            <person name="Kawagishi H."/>
            <person name="Hirai H."/>
        </authorList>
    </citation>
    <scope>NUCLEOTIDE SEQUENCE [LARGE SCALE GENOMIC DNA]</scope>
    <source>
        <strain evidence="1 2">YK-624</strain>
    </source>
</reference>
<evidence type="ECO:0000313" key="1">
    <source>
        <dbReference type="EMBL" id="GJE98576.1"/>
    </source>
</evidence>
<comment type="caution">
    <text evidence="1">The sequence shown here is derived from an EMBL/GenBank/DDBJ whole genome shotgun (WGS) entry which is preliminary data.</text>
</comment>
<name>A0A9P3LKI9_9APHY</name>
<gene>
    <name evidence="1" type="ORF">PsYK624_148090</name>
</gene>
<proteinExistence type="predicted"/>
<dbReference type="Proteomes" id="UP000703269">
    <property type="component" value="Unassembled WGS sequence"/>
</dbReference>
<accession>A0A9P3LKI9</accession>
<protein>
    <submittedName>
        <fullName evidence="1">Uncharacterized protein</fullName>
    </submittedName>
</protein>
<dbReference type="AlphaFoldDB" id="A0A9P3LKI9"/>